<keyword evidence="4" id="KW-1185">Reference proteome</keyword>
<dbReference type="SUPFAM" id="SSF48452">
    <property type="entry name" value="TPR-like"/>
    <property type="match status" value="1"/>
</dbReference>
<feature type="signal peptide" evidence="1">
    <location>
        <begin position="1"/>
        <end position="18"/>
    </location>
</feature>
<dbReference type="PROSITE" id="PS51257">
    <property type="entry name" value="PROKAR_LIPOPROTEIN"/>
    <property type="match status" value="1"/>
</dbReference>
<proteinExistence type="predicted"/>
<feature type="domain" description="Peptidase C39-like" evidence="2">
    <location>
        <begin position="40"/>
        <end position="149"/>
    </location>
</feature>
<reference evidence="3 4" key="1">
    <citation type="submission" date="2018-10" db="EMBL/GenBank/DDBJ databases">
        <title>Draft genome of Fastidiocella sp. strain 375T, a bacterium isolated from a karstic cave dripping water.</title>
        <authorList>
            <person name="Coelho C."/>
            <person name="Verissimo A."/>
            <person name="Tiago I."/>
        </authorList>
    </citation>
    <scope>NUCLEOTIDE SEQUENCE [LARGE SCALE GENOMIC DNA]</scope>
    <source>
        <strain evidence="3 4">CAVE-375</strain>
    </source>
</reference>
<dbReference type="CDD" id="cd02549">
    <property type="entry name" value="Peptidase_C39A"/>
    <property type="match status" value="1"/>
</dbReference>
<dbReference type="Gene3D" id="3.90.70.10">
    <property type="entry name" value="Cysteine proteinases"/>
    <property type="match status" value="1"/>
</dbReference>
<evidence type="ECO:0000313" key="3">
    <source>
        <dbReference type="EMBL" id="RXZ44262.1"/>
    </source>
</evidence>
<dbReference type="Pfam" id="PF13529">
    <property type="entry name" value="Peptidase_C39_2"/>
    <property type="match status" value="1"/>
</dbReference>
<protein>
    <submittedName>
        <fullName evidence="3">Peptidase C39 family protein</fullName>
    </submittedName>
</protein>
<comment type="caution">
    <text evidence="3">The sequence shown here is derived from an EMBL/GenBank/DDBJ whole genome shotgun (WGS) entry which is preliminary data.</text>
</comment>
<dbReference type="EMBL" id="REGR01000004">
    <property type="protein sequence ID" value="RXZ44262.1"/>
    <property type="molecule type" value="Genomic_DNA"/>
</dbReference>
<dbReference type="InterPro" id="IPR011990">
    <property type="entry name" value="TPR-like_helical_dom_sf"/>
</dbReference>
<evidence type="ECO:0000259" key="2">
    <source>
        <dbReference type="Pfam" id="PF13529"/>
    </source>
</evidence>
<evidence type="ECO:0000313" key="4">
    <source>
        <dbReference type="Proteomes" id="UP000290682"/>
    </source>
</evidence>
<dbReference type="RefSeq" id="WP_129212481.1">
    <property type="nucleotide sequence ID" value="NZ_REGR01000004.1"/>
</dbReference>
<accession>A0ABY0FFZ5</accession>
<dbReference type="InterPro" id="IPR039563">
    <property type="entry name" value="Peptidase_C39_single_dom"/>
</dbReference>
<sequence length="319" mass="33838">MRRTACALLLTLTLAGCAAPGLKTLDALQGVPLRAELTATPFYPQQDYQCGPAALATVLVAAGRPVTPEALVDQVFLPARRGSLQIEMLAAVPRHGLVATRIPARLDALLTELAAGHPVLVMQNMGLSWAPSWHYAVAVGYDLAKKELILRSDTERRMAMPFNTFEHTWARSEHWAFVALPPGRLPATSGADRVAAGLVAFGRLASPADAARGFDAALARFPDNATLAVGLAGSQYAERDLPAAEATLRAALARPSLQPAGRAVIANNLANLLLERGRLDEAEALVAPVANADGPWRDAARATLEKVRAARARAQPPPR</sequence>
<gene>
    <name evidence="3" type="ORF">EBB06_06920</name>
</gene>
<dbReference type="Proteomes" id="UP000290682">
    <property type="component" value="Unassembled WGS sequence"/>
</dbReference>
<dbReference type="Gene3D" id="1.25.40.10">
    <property type="entry name" value="Tetratricopeptide repeat domain"/>
    <property type="match status" value="1"/>
</dbReference>
<dbReference type="NCBIfam" id="NF033920">
    <property type="entry name" value="C39_PA2778_fam"/>
    <property type="match status" value="1"/>
</dbReference>
<name>A0ABY0FFZ5_9NEIS</name>
<dbReference type="InterPro" id="IPR039564">
    <property type="entry name" value="Peptidase_C39-like"/>
</dbReference>
<feature type="chain" id="PRO_5046052683" evidence="1">
    <location>
        <begin position="19"/>
        <end position="319"/>
    </location>
</feature>
<organism evidence="3 4">
    <name type="scientific">Crenobacter cavernae</name>
    <dbReference type="NCBI Taxonomy" id="2290923"/>
    <lineage>
        <taxon>Bacteria</taxon>
        <taxon>Pseudomonadati</taxon>
        <taxon>Pseudomonadota</taxon>
        <taxon>Betaproteobacteria</taxon>
        <taxon>Neisseriales</taxon>
        <taxon>Neisseriaceae</taxon>
        <taxon>Crenobacter</taxon>
    </lineage>
</organism>
<evidence type="ECO:0000256" key="1">
    <source>
        <dbReference type="SAM" id="SignalP"/>
    </source>
</evidence>
<keyword evidence="1" id="KW-0732">Signal</keyword>